<evidence type="ECO:0000256" key="1">
    <source>
        <dbReference type="SAM" id="Phobius"/>
    </source>
</evidence>
<dbReference type="InterPro" id="IPR017259">
    <property type="entry name" value="UCP037672"/>
</dbReference>
<proteinExistence type="predicted"/>
<accession>A0ABD5P020</accession>
<gene>
    <name evidence="2" type="ORF">ACFOZ7_11515</name>
</gene>
<protein>
    <submittedName>
        <fullName evidence="2">DUF3784 domain-containing protein</fullName>
    </submittedName>
</protein>
<name>A0ABD5P020_9EURY</name>
<sequence length="101" mass="10895">MSLLRLAIVLSSGLFTAGLGYLIRYRGMVHLIAGYDPEEVVDETGMARFIGGLIIAVGAVTAVVGVLDYLERGGDFLWHAFGVFIIVAMAVMIVGSNRYTR</sequence>
<dbReference type="EMBL" id="JBHSDJ010000077">
    <property type="protein sequence ID" value="MFC4247602.1"/>
    <property type="molecule type" value="Genomic_DNA"/>
</dbReference>
<keyword evidence="1" id="KW-0472">Membrane</keyword>
<evidence type="ECO:0000313" key="3">
    <source>
        <dbReference type="Proteomes" id="UP001595821"/>
    </source>
</evidence>
<feature type="transmembrane region" description="Helical" evidence="1">
    <location>
        <begin position="6"/>
        <end position="25"/>
    </location>
</feature>
<dbReference type="AlphaFoldDB" id="A0ABD5P020"/>
<reference evidence="2 3" key="1">
    <citation type="journal article" date="2014" name="Int. J. Syst. Evol. Microbiol.">
        <title>Complete genome sequence of Corynebacterium casei LMG S-19264T (=DSM 44701T), isolated from a smear-ripened cheese.</title>
        <authorList>
            <consortium name="US DOE Joint Genome Institute (JGI-PGF)"/>
            <person name="Walter F."/>
            <person name="Albersmeier A."/>
            <person name="Kalinowski J."/>
            <person name="Ruckert C."/>
        </authorList>
    </citation>
    <scope>NUCLEOTIDE SEQUENCE [LARGE SCALE GENOMIC DNA]</scope>
    <source>
        <strain evidence="2 3">IBRC-M 10912</strain>
    </source>
</reference>
<evidence type="ECO:0000313" key="2">
    <source>
        <dbReference type="EMBL" id="MFC4247602.1"/>
    </source>
</evidence>
<comment type="caution">
    <text evidence="2">The sequence shown here is derived from an EMBL/GenBank/DDBJ whole genome shotgun (WGS) entry which is preliminary data.</text>
</comment>
<organism evidence="2 3">
    <name type="scientific">Natribaculum luteum</name>
    <dbReference type="NCBI Taxonomy" id="1586232"/>
    <lineage>
        <taxon>Archaea</taxon>
        <taxon>Methanobacteriati</taxon>
        <taxon>Methanobacteriota</taxon>
        <taxon>Stenosarchaea group</taxon>
        <taxon>Halobacteria</taxon>
        <taxon>Halobacteriales</taxon>
        <taxon>Natrialbaceae</taxon>
        <taxon>Natribaculum</taxon>
    </lineage>
</organism>
<feature type="transmembrane region" description="Helical" evidence="1">
    <location>
        <begin position="46"/>
        <end position="70"/>
    </location>
</feature>
<dbReference type="RefSeq" id="WP_246972325.1">
    <property type="nucleotide sequence ID" value="NZ_CP095397.1"/>
</dbReference>
<feature type="transmembrane region" description="Helical" evidence="1">
    <location>
        <begin position="76"/>
        <end position="95"/>
    </location>
</feature>
<keyword evidence="1" id="KW-1133">Transmembrane helix</keyword>
<keyword evidence="1" id="KW-0812">Transmembrane</keyword>
<dbReference type="Pfam" id="PF12650">
    <property type="entry name" value="DUF3784"/>
    <property type="match status" value="1"/>
</dbReference>
<dbReference type="GeneID" id="71852957"/>
<dbReference type="Proteomes" id="UP001595821">
    <property type="component" value="Unassembled WGS sequence"/>
</dbReference>